<proteinExistence type="predicted"/>
<dbReference type="RefSeq" id="WP_186283026.1">
    <property type="nucleotide sequence ID" value="NZ_JACMSF010000015.1"/>
</dbReference>
<evidence type="ECO:0000313" key="2">
    <source>
        <dbReference type="EMBL" id="MBC2903137.1"/>
    </source>
</evidence>
<organism evidence="2 3">
    <name type="scientific">Streptomyces cupreus</name>
    <dbReference type="NCBI Taxonomy" id="2759956"/>
    <lineage>
        <taxon>Bacteria</taxon>
        <taxon>Bacillati</taxon>
        <taxon>Actinomycetota</taxon>
        <taxon>Actinomycetes</taxon>
        <taxon>Kitasatosporales</taxon>
        <taxon>Streptomycetaceae</taxon>
        <taxon>Streptomyces</taxon>
    </lineage>
</organism>
<accession>A0A7X1J4P6</accession>
<name>A0A7X1J4P6_9ACTN</name>
<sequence length="133" mass="14625">MGFREPSTIVLTFEPGDEYHGLEVRMRGMSIADWLQAAGLDGGDGDDTAATMKRFYDALIAWNLEDEHDQPVPVTDAPNRDSRMIRRLNNAWIQHLQGVRKNDPLPDNSPSGETSPAPPIPMTPVNGSENPAS</sequence>
<dbReference type="EMBL" id="JACMSF010000015">
    <property type="protein sequence ID" value="MBC2903137.1"/>
    <property type="molecule type" value="Genomic_DNA"/>
</dbReference>
<protein>
    <submittedName>
        <fullName evidence="2">Uncharacterized protein</fullName>
    </submittedName>
</protein>
<dbReference type="AlphaFoldDB" id="A0A7X1J4P6"/>
<reference evidence="2 3" key="1">
    <citation type="submission" date="2020-08" db="EMBL/GenBank/DDBJ databases">
        <title>Streptomyces sp. PSKA01 genome sequencing and assembly.</title>
        <authorList>
            <person name="Mandal S."/>
            <person name="Maiti P.K."/>
            <person name="Das P."/>
        </authorList>
    </citation>
    <scope>NUCLEOTIDE SEQUENCE [LARGE SCALE GENOMIC DNA]</scope>
    <source>
        <strain evidence="2 3">PSKA01</strain>
    </source>
</reference>
<keyword evidence="3" id="KW-1185">Reference proteome</keyword>
<evidence type="ECO:0000313" key="3">
    <source>
        <dbReference type="Proteomes" id="UP000584670"/>
    </source>
</evidence>
<feature type="region of interest" description="Disordered" evidence="1">
    <location>
        <begin position="96"/>
        <end position="133"/>
    </location>
</feature>
<evidence type="ECO:0000256" key="1">
    <source>
        <dbReference type="SAM" id="MobiDB-lite"/>
    </source>
</evidence>
<comment type="caution">
    <text evidence="2">The sequence shown here is derived from an EMBL/GenBank/DDBJ whole genome shotgun (WGS) entry which is preliminary data.</text>
</comment>
<gene>
    <name evidence="2" type="ORF">H4N64_16280</name>
</gene>
<dbReference type="Proteomes" id="UP000584670">
    <property type="component" value="Unassembled WGS sequence"/>
</dbReference>